<dbReference type="OrthoDB" id="2222659at2"/>
<keyword evidence="3" id="KW-1185">Reference proteome</keyword>
<sequence length="119" mass="13710">MKLLKRSWGFVLVLLFFYSIYYLLVPYLPVDELTKKGLIVNNVLFYSPLVTFLVSLVYAVSCGFSFSFSLLAGLSFLVTVFPFGEWIPLYHVVYFLFSLLGNGFGQGIYYLRKKSMEKP</sequence>
<dbReference type="AlphaFoldDB" id="A0A380KZ45"/>
<accession>A0A380KZ45</accession>
<dbReference type="Proteomes" id="UP000254634">
    <property type="component" value="Unassembled WGS sequence"/>
</dbReference>
<keyword evidence="1" id="KW-0472">Membrane</keyword>
<keyword evidence="1" id="KW-0812">Transmembrane</keyword>
<dbReference type="EMBL" id="UHFR01000005">
    <property type="protein sequence ID" value="SUN76915.1"/>
    <property type="molecule type" value="Genomic_DNA"/>
</dbReference>
<gene>
    <name evidence="2" type="ORF">NCTC13765_01416</name>
</gene>
<evidence type="ECO:0000256" key="1">
    <source>
        <dbReference type="SAM" id="Phobius"/>
    </source>
</evidence>
<evidence type="ECO:0000313" key="3">
    <source>
        <dbReference type="Proteomes" id="UP000254634"/>
    </source>
</evidence>
<feature type="transmembrane region" description="Helical" evidence="1">
    <location>
        <begin position="7"/>
        <end position="24"/>
    </location>
</feature>
<evidence type="ECO:0000313" key="2">
    <source>
        <dbReference type="EMBL" id="SUN76915.1"/>
    </source>
</evidence>
<feature type="transmembrane region" description="Helical" evidence="1">
    <location>
        <begin position="93"/>
        <end position="111"/>
    </location>
</feature>
<feature type="transmembrane region" description="Helical" evidence="1">
    <location>
        <begin position="44"/>
        <end position="61"/>
    </location>
</feature>
<proteinExistence type="predicted"/>
<feature type="transmembrane region" description="Helical" evidence="1">
    <location>
        <begin position="68"/>
        <end position="87"/>
    </location>
</feature>
<name>A0A380KZ45_9STRE</name>
<keyword evidence="1" id="KW-1133">Transmembrane helix</keyword>
<protein>
    <submittedName>
        <fullName evidence="2">Membrane protein</fullName>
    </submittedName>
</protein>
<reference evidence="2" key="1">
    <citation type="submission" date="2018-06" db="EMBL/GenBank/DDBJ databases">
        <authorList>
            <consortium name="Pathogen Informatics"/>
            <person name="Doyle S."/>
        </authorList>
    </citation>
    <scope>NUCLEOTIDE SEQUENCE [LARGE SCALE GENOMIC DNA]</scope>
    <source>
        <strain evidence="2">NCTC13765</strain>
    </source>
</reference>
<dbReference type="STRING" id="1123307.GCA_000380065_01713"/>
<dbReference type="RefSeq" id="WP_018372431.1">
    <property type="nucleotide sequence ID" value="NZ_UHFR01000005.1"/>
</dbReference>
<organism evidence="2 3">
    <name type="scientific">Streptococcus massiliensis</name>
    <dbReference type="NCBI Taxonomy" id="313439"/>
    <lineage>
        <taxon>Bacteria</taxon>
        <taxon>Bacillati</taxon>
        <taxon>Bacillota</taxon>
        <taxon>Bacilli</taxon>
        <taxon>Lactobacillales</taxon>
        <taxon>Streptococcaceae</taxon>
        <taxon>Streptococcus</taxon>
    </lineage>
</organism>